<dbReference type="KEGG" id="acom:CEW83_17560"/>
<dbReference type="CDD" id="cd03801">
    <property type="entry name" value="GT4_PimA-like"/>
    <property type="match status" value="1"/>
</dbReference>
<accession>A0A2U8GU67</accession>
<name>A0A2U8GU67_9RHOO</name>
<dbReference type="AlphaFoldDB" id="A0A2U8GU67"/>
<evidence type="ECO:0000259" key="2">
    <source>
        <dbReference type="Pfam" id="PF13439"/>
    </source>
</evidence>
<proteinExistence type="predicted"/>
<dbReference type="Pfam" id="PF13439">
    <property type="entry name" value="Glyco_transf_4"/>
    <property type="match status" value="1"/>
</dbReference>
<organism evidence="3 4">
    <name type="scientific">Parazoarcus communis</name>
    <dbReference type="NCBI Taxonomy" id="41977"/>
    <lineage>
        <taxon>Bacteria</taxon>
        <taxon>Pseudomonadati</taxon>
        <taxon>Pseudomonadota</taxon>
        <taxon>Betaproteobacteria</taxon>
        <taxon>Rhodocyclales</taxon>
        <taxon>Zoogloeaceae</taxon>
        <taxon>Parazoarcus</taxon>
    </lineage>
</organism>
<evidence type="ECO:0000313" key="4">
    <source>
        <dbReference type="Proteomes" id="UP000244930"/>
    </source>
</evidence>
<gene>
    <name evidence="3" type="ORF">CEW83_17560</name>
</gene>
<protein>
    <submittedName>
        <fullName evidence="3">Glycosyl transferase</fullName>
    </submittedName>
</protein>
<dbReference type="Proteomes" id="UP000244930">
    <property type="component" value="Chromosome"/>
</dbReference>
<dbReference type="EMBL" id="CP022187">
    <property type="protein sequence ID" value="AWI76803.1"/>
    <property type="molecule type" value="Genomic_DNA"/>
</dbReference>
<dbReference type="InterPro" id="IPR028098">
    <property type="entry name" value="Glyco_trans_4-like_N"/>
</dbReference>
<reference evidence="3 4" key="1">
    <citation type="submission" date="2017-06" db="EMBL/GenBank/DDBJ databases">
        <title>Azoarcus.</title>
        <authorList>
            <person name="Woo J.-H."/>
            <person name="Kim H.-S."/>
        </authorList>
    </citation>
    <scope>NUCLEOTIDE SEQUENCE [LARGE SCALE GENOMIC DNA]</scope>
    <source>
        <strain evidence="3 4">TSPY31</strain>
    </source>
</reference>
<dbReference type="RefSeq" id="WP_108950502.1">
    <property type="nucleotide sequence ID" value="NZ_CP022187.1"/>
</dbReference>
<keyword evidence="3" id="KW-0808">Transferase</keyword>
<dbReference type="SUPFAM" id="SSF53756">
    <property type="entry name" value="UDP-Glycosyltransferase/glycogen phosphorylase"/>
    <property type="match status" value="1"/>
</dbReference>
<keyword evidence="4" id="KW-1185">Reference proteome</keyword>
<feature type="domain" description="Glycosyl transferase family 1" evidence="1">
    <location>
        <begin position="169"/>
        <end position="335"/>
    </location>
</feature>
<dbReference type="InterPro" id="IPR001296">
    <property type="entry name" value="Glyco_trans_1"/>
</dbReference>
<evidence type="ECO:0000313" key="3">
    <source>
        <dbReference type="EMBL" id="AWI76803.1"/>
    </source>
</evidence>
<dbReference type="PANTHER" id="PTHR12526">
    <property type="entry name" value="GLYCOSYLTRANSFERASE"/>
    <property type="match status" value="1"/>
</dbReference>
<feature type="domain" description="Glycosyltransferase subfamily 4-like N-terminal" evidence="2">
    <location>
        <begin position="14"/>
        <end position="159"/>
    </location>
</feature>
<dbReference type="GO" id="GO:0016757">
    <property type="term" value="F:glycosyltransferase activity"/>
    <property type="evidence" value="ECO:0007669"/>
    <property type="project" value="InterPro"/>
</dbReference>
<sequence>MKILHIEAGRHLYGGATQVLYLMEGLARRGVESLLACPTGAGIATPARAFGKVFEMPMKGDVDIGLVLRLRRLIAAEKPDLVHIHSRRGADVWGGLAALLCGVPCVLSRRVDNPESPWLVAARYPLYDHVVTISEGIRQVLLAEGLPDAKTSCVRSAVNVRPYLRDYDKAAFRASLGLTHDTPVLGTVAQLIPRKGHRHLLSALHDVLPRHPDLQVLIFGRGPMENELRQAIADQGLARNVRMMGFVDDLPAVLGCLDVLAHPADMEGLGVSLLQASAARVPIVASRAGGIPEAVRDGENGLLIAPGDVQALGVALNRLLDDATLRQRMGEAGQAMMLREFSVDAMCEGNLSVYRSVLSPQLYGAGSRHHPG</sequence>
<dbReference type="Pfam" id="PF00534">
    <property type="entry name" value="Glycos_transf_1"/>
    <property type="match status" value="1"/>
</dbReference>
<evidence type="ECO:0000259" key="1">
    <source>
        <dbReference type="Pfam" id="PF00534"/>
    </source>
</evidence>
<dbReference type="Gene3D" id="3.40.50.2000">
    <property type="entry name" value="Glycogen Phosphorylase B"/>
    <property type="match status" value="2"/>
</dbReference>